<dbReference type="RefSeq" id="WP_075623594.1">
    <property type="nucleotide sequence ID" value="NZ_CP015607.1"/>
</dbReference>
<dbReference type="Gene3D" id="3.40.630.40">
    <property type="entry name" value="Zn-dependent exopeptidases"/>
    <property type="match status" value="1"/>
</dbReference>
<dbReference type="SUPFAM" id="SSF53187">
    <property type="entry name" value="Zn-dependent exopeptidases"/>
    <property type="match status" value="1"/>
</dbReference>
<proteinExistence type="predicted"/>
<organism evidence="3 4">
    <name type="scientific">Bacillus safensis</name>
    <dbReference type="NCBI Taxonomy" id="561879"/>
    <lineage>
        <taxon>Bacteria</taxon>
        <taxon>Bacillati</taxon>
        <taxon>Bacillota</taxon>
        <taxon>Bacilli</taxon>
        <taxon>Bacillales</taxon>
        <taxon>Bacillaceae</taxon>
        <taxon>Bacillus</taxon>
    </lineage>
</organism>
<keyword evidence="1" id="KW-0378">Hydrolase</keyword>
<gene>
    <name evidence="3" type="ORF">BSA145_20765</name>
</gene>
<dbReference type="Pfam" id="PF01520">
    <property type="entry name" value="Amidase_3"/>
    <property type="match status" value="1"/>
</dbReference>
<dbReference type="CDD" id="cd02696">
    <property type="entry name" value="MurNAc-LAA"/>
    <property type="match status" value="1"/>
</dbReference>
<dbReference type="GO" id="GO:0030288">
    <property type="term" value="C:outer membrane-bounded periplasmic space"/>
    <property type="evidence" value="ECO:0007669"/>
    <property type="project" value="TreeGrafter"/>
</dbReference>
<dbReference type="Proteomes" id="UP000185426">
    <property type="component" value="Chromosome"/>
</dbReference>
<dbReference type="GO" id="GO:0008745">
    <property type="term" value="F:N-acetylmuramoyl-L-alanine amidase activity"/>
    <property type="evidence" value="ECO:0007669"/>
    <property type="project" value="InterPro"/>
</dbReference>
<dbReference type="InterPro" id="IPR044081">
    <property type="entry name" value="DUF5776"/>
</dbReference>
<sequence length="269" mass="29234">MTKKIMLDPGHGGHDPGAAANGLKEKDLVLTIAKKTKTILEKVYGATVKLTRSTDVYIDLSQRARLANNWGADYFASIHINAAGGTGFESFRYVELSASSGTGKQQKIVHDAIYRKIKGKAGDRGTKSKDLAVLRETKMPAILTENLFIDREKDAALLKQESFLDALAEGHAEGIAAAVGLKKVSSSSKPSPKKEATPKGVKMAVVKPNADGWLWVYDKPNWSAKHKKVKPGEAFTIDKTVTVNGSKMYKLKSGLYITAATKYVQVKQK</sequence>
<evidence type="ECO:0000256" key="1">
    <source>
        <dbReference type="ARBA" id="ARBA00022801"/>
    </source>
</evidence>
<dbReference type="AlphaFoldDB" id="A0A1L6ZNJ7"/>
<dbReference type="GO" id="GO:0009253">
    <property type="term" value="P:peptidoglycan catabolic process"/>
    <property type="evidence" value="ECO:0007669"/>
    <property type="project" value="InterPro"/>
</dbReference>
<accession>A0A1L6ZNJ7</accession>
<feature type="domain" description="MurNAc-LAA" evidence="2">
    <location>
        <begin position="64"/>
        <end position="176"/>
    </location>
</feature>
<dbReference type="SMART" id="SM00646">
    <property type="entry name" value="Ami_3"/>
    <property type="match status" value="1"/>
</dbReference>
<dbReference type="PANTHER" id="PTHR30404:SF0">
    <property type="entry name" value="N-ACETYLMURAMOYL-L-ALANINE AMIDASE AMIC"/>
    <property type="match status" value="1"/>
</dbReference>
<reference evidence="3 4" key="1">
    <citation type="submission" date="2016-05" db="EMBL/GenBank/DDBJ databases">
        <title>Complete Genome and Methylome Analysis of Psychrotrophic Bacterial Isolates from Antarctic Lake Untersee.</title>
        <authorList>
            <person name="Fomenkov A."/>
            <person name="Akimov V.N."/>
            <person name="Vasilyeva L.V."/>
            <person name="Andersen D."/>
            <person name="Vincze T."/>
            <person name="Roberts R.J."/>
        </authorList>
    </citation>
    <scope>NUCLEOTIDE SEQUENCE [LARGE SCALE GENOMIC DNA]</scope>
    <source>
        <strain evidence="3 4">U14-5</strain>
    </source>
</reference>
<dbReference type="EMBL" id="CP015607">
    <property type="protein sequence ID" value="APT48085.1"/>
    <property type="molecule type" value="Genomic_DNA"/>
</dbReference>
<protein>
    <submittedName>
        <fullName evidence="3">N-acetylmuramoyl-L-alanine amidase</fullName>
    </submittedName>
</protein>
<evidence type="ECO:0000313" key="3">
    <source>
        <dbReference type="EMBL" id="APT48085.1"/>
    </source>
</evidence>
<dbReference type="Pfam" id="PF19087">
    <property type="entry name" value="DUF5776"/>
    <property type="match status" value="1"/>
</dbReference>
<dbReference type="InterPro" id="IPR050695">
    <property type="entry name" value="N-acetylmuramoyl_amidase_3"/>
</dbReference>
<name>A0A1L6ZNJ7_BACIA</name>
<dbReference type="InterPro" id="IPR002508">
    <property type="entry name" value="MurNAc-LAA_cat"/>
</dbReference>
<evidence type="ECO:0000313" key="4">
    <source>
        <dbReference type="Proteomes" id="UP000185426"/>
    </source>
</evidence>
<evidence type="ECO:0000259" key="2">
    <source>
        <dbReference type="SMART" id="SM00646"/>
    </source>
</evidence>
<dbReference type="PANTHER" id="PTHR30404">
    <property type="entry name" value="N-ACETYLMURAMOYL-L-ALANINE AMIDASE"/>
    <property type="match status" value="1"/>
</dbReference>